<accession>A0ABW8ZDV3</accession>
<keyword evidence="5 7" id="KW-0157">Chromophore</keyword>
<dbReference type="InterPro" id="IPR012130">
    <property type="entry name" value="PYP"/>
</dbReference>
<evidence type="ECO:0000256" key="1">
    <source>
        <dbReference type="ARBA" id="ARBA00009132"/>
    </source>
</evidence>
<comment type="similarity">
    <text evidence="1 7">Belongs to the photoactive yellow protein family.</text>
</comment>
<dbReference type="PIRSF" id="PIRSF000087">
    <property type="entry name" value="PYP"/>
    <property type="match status" value="1"/>
</dbReference>
<keyword evidence="3 7" id="KW-0600">Photoreceptor protein</keyword>
<dbReference type="SUPFAM" id="SSF55785">
    <property type="entry name" value="PYP-like sensor domain (PAS domain)"/>
    <property type="match status" value="1"/>
</dbReference>
<feature type="domain" description="PAS" evidence="8">
    <location>
        <begin position="21"/>
        <end position="62"/>
    </location>
</feature>
<comment type="caution">
    <text evidence="9">The sequence shown here is derived from an EMBL/GenBank/DDBJ whole genome shotgun (WGS) entry which is preliminary data.</text>
</comment>
<evidence type="ECO:0000313" key="10">
    <source>
        <dbReference type="Proteomes" id="UP001629214"/>
    </source>
</evidence>
<dbReference type="Proteomes" id="UP001629214">
    <property type="component" value="Unassembled WGS sequence"/>
</dbReference>
<name>A0ABW8ZDV3_9BURK</name>
<dbReference type="InterPro" id="IPR000014">
    <property type="entry name" value="PAS"/>
</dbReference>
<evidence type="ECO:0000256" key="6">
    <source>
        <dbReference type="ARBA" id="ARBA00023170"/>
    </source>
</evidence>
<evidence type="ECO:0000313" key="9">
    <source>
        <dbReference type="EMBL" id="MFL9881362.1"/>
    </source>
</evidence>
<sequence>MSVFNQEGVIEFLFSNTDEQLDDLDFGVVGFDINGIVKHYNATESKIAGLRRERVIGQDFFFAVAPCMNNFMVAQVFEDARAEDKHLDLVIDYVLTLRMKPTKVKLRLLSSPAVPTSYVLIQRHF</sequence>
<evidence type="ECO:0000256" key="4">
    <source>
        <dbReference type="ARBA" id="ARBA00022606"/>
    </source>
</evidence>
<evidence type="ECO:0000259" key="8">
    <source>
        <dbReference type="PROSITE" id="PS50112"/>
    </source>
</evidence>
<reference evidence="9 10" key="1">
    <citation type="journal article" date="2024" name="Chem. Sci.">
        <title>Discovery of megapolipeptins by genome mining of a Burkholderiales bacteria collection.</title>
        <authorList>
            <person name="Paulo B.S."/>
            <person name="Recchia M.J.J."/>
            <person name="Lee S."/>
            <person name="Fergusson C.H."/>
            <person name="Romanowski S.B."/>
            <person name="Hernandez A."/>
            <person name="Krull N."/>
            <person name="Liu D.Y."/>
            <person name="Cavanagh H."/>
            <person name="Bos A."/>
            <person name="Gray C.A."/>
            <person name="Murphy B.T."/>
            <person name="Linington R.G."/>
            <person name="Eustaquio A.S."/>
        </authorList>
    </citation>
    <scope>NUCLEOTIDE SEQUENCE [LARGE SCALE GENOMIC DNA]</scope>
    <source>
        <strain evidence="9 10">RL21-008-BIB-B</strain>
    </source>
</reference>
<dbReference type="PROSITE" id="PS50112">
    <property type="entry name" value="PAS"/>
    <property type="match status" value="1"/>
</dbReference>
<dbReference type="EMBL" id="JAQQFR010000027">
    <property type="protein sequence ID" value="MFL9881362.1"/>
    <property type="molecule type" value="Genomic_DNA"/>
</dbReference>
<dbReference type="Gene3D" id="3.30.450.20">
    <property type="entry name" value="PAS domain"/>
    <property type="match status" value="1"/>
</dbReference>
<evidence type="ECO:0000256" key="7">
    <source>
        <dbReference type="PIRNR" id="PIRNR000087"/>
    </source>
</evidence>
<proteinExistence type="inferred from homology"/>
<dbReference type="InterPro" id="IPR013767">
    <property type="entry name" value="PAS_fold"/>
</dbReference>
<evidence type="ECO:0000256" key="2">
    <source>
        <dbReference type="ARBA" id="ARBA00019243"/>
    </source>
</evidence>
<keyword evidence="4 7" id="KW-0716">Sensory transduction</keyword>
<keyword evidence="6 7" id="KW-0675">Receptor</keyword>
<protein>
    <recommendedName>
        <fullName evidence="2 7">Photoactive yellow protein</fullName>
        <shortName evidence="7">PYP</shortName>
    </recommendedName>
</protein>
<evidence type="ECO:0000256" key="5">
    <source>
        <dbReference type="ARBA" id="ARBA00022991"/>
    </source>
</evidence>
<evidence type="ECO:0000256" key="3">
    <source>
        <dbReference type="ARBA" id="ARBA00022543"/>
    </source>
</evidence>
<dbReference type="InterPro" id="IPR035965">
    <property type="entry name" value="PAS-like_dom_sf"/>
</dbReference>
<gene>
    <name evidence="9" type="ORF">PQR63_23395</name>
</gene>
<dbReference type="RefSeq" id="WP_408170675.1">
    <property type="nucleotide sequence ID" value="NZ_JAQQFR010000027.1"/>
</dbReference>
<keyword evidence="10" id="KW-1185">Reference proteome</keyword>
<dbReference type="Pfam" id="PF00989">
    <property type="entry name" value="PAS"/>
    <property type="match status" value="1"/>
</dbReference>
<organism evidence="9 10">
    <name type="scientific">Herbaspirillum rhizosphaerae</name>
    <dbReference type="NCBI Taxonomy" id="346179"/>
    <lineage>
        <taxon>Bacteria</taxon>
        <taxon>Pseudomonadati</taxon>
        <taxon>Pseudomonadota</taxon>
        <taxon>Betaproteobacteria</taxon>
        <taxon>Burkholderiales</taxon>
        <taxon>Oxalobacteraceae</taxon>
        <taxon>Herbaspirillum</taxon>
    </lineage>
</organism>